<feature type="region of interest" description="Disordered" evidence="1">
    <location>
        <begin position="35"/>
        <end position="74"/>
    </location>
</feature>
<dbReference type="EMBL" id="CP113797">
    <property type="protein sequence ID" value="WAL59132.1"/>
    <property type="molecule type" value="Genomic_DNA"/>
</dbReference>
<organism evidence="2 3">
    <name type="scientific">Thermocoleostomius sinensis A174</name>
    <dbReference type="NCBI Taxonomy" id="2016057"/>
    <lineage>
        <taxon>Bacteria</taxon>
        <taxon>Bacillati</taxon>
        <taxon>Cyanobacteriota</taxon>
        <taxon>Cyanophyceae</taxon>
        <taxon>Oculatellales</taxon>
        <taxon>Oculatellaceae</taxon>
        <taxon>Thermocoleostomius</taxon>
    </lineage>
</organism>
<dbReference type="RefSeq" id="WP_268608736.1">
    <property type="nucleotide sequence ID" value="NZ_CP113797.1"/>
</dbReference>
<feature type="compositionally biased region" description="Polar residues" evidence="1">
    <location>
        <begin position="62"/>
        <end position="74"/>
    </location>
</feature>
<evidence type="ECO:0000313" key="2">
    <source>
        <dbReference type="EMBL" id="WAL59132.1"/>
    </source>
</evidence>
<gene>
    <name evidence="2" type="ORF">OXH18_18415</name>
</gene>
<proteinExistence type="predicted"/>
<dbReference type="AlphaFoldDB" id="A0A9E9C946"/>
<accession>A0A9E9C946</accession>
<dbReference type="KEGG" id="tsin:OXH18_18415"/>
<name>A0A9E9C946_9CYAN</name>
<evidence type="ECO:0000313" key="3">
    <source>
        <dbReference type="Proteomes" id="UP001163152"/>
    </source>
</evidence>
<reference evidence="2" key="1">
    <citation type="submission" date="2022-12" db="EMBL/GenBank/DDBJ databases">
        <title>Polyphasic identification of a Novel Hot-Spring Cyanobacterium Ocullathermofonsia sinensis gen nov. sp. nov. and Genomic Insights on its Adaptations to the Thermal Habitat.</title>
        <authorList>
            <person name="Daroch M."/>
            <person name="Tang J."/>
            <person name="Jiang Y."/>
        </authorList>
    </citation>
    <scope>NUCLEOTIDE SEQUENCE</scope>
    <source>
        <strain evidence="2">PKUAC-SCTA174</strain>
    </source>
</reference>
<dbReference type="Proteomes" id="UP001163152">
    <property type="component" value="Chromosome"/>
</dbReference>
<keyword evidence="3" id="KW-1185">Reference proteome</keyword>
<evidence type="ECO:0000256" key="1">
    <source>
        <dbReference type="SAM" id="MobiDB-lite"/>
    </source>
</evidence>
<protein>
    <submittedName>
        <fullName evidence="2">Uncharacterized protein</fullName>
    </submittedName>
</protein>
<sequence>MQAAQRPHRFIDPLVNACVLTLGLYIATVPVAPSSSKGMEPAIDAASPLQSTPPPVQKRSESLSPTPTHPATSNRGCVQEIWYTLSHFIFRQSG</sequence>